<organism evidence="1 2">
    <name type="scientific">Cryptococcus gattii serotype B (strain WM276 / ATCC MYA-4071)</name>
    <name type="common">Filobasidiella gattii</name>
    <name type="synonym">Cryptococcus bacillisporus</name>
    <dbReference type="NCBI Taxonomy" id="367775"/>
    <lineage>
        <taxon>Eukaryota</taxon>
        <taxon>Fungi</taxon>
        <taxon>Dikarya</taxon>
        <taxon>Basidiomycota</taxon>
        <taxon>Agaricomycotina</taxon>
        <taxon>Tremellomycetes</taxon>
        <taxon>Tremellales</taxon>
        <taxon>Cryptococcaceae</taxon>
        <taxon>Cryptococcus</taxon>
        <taxon>Cryptococcus gattii species complex</taxon>
    </lineage>
</organism>
<dbReference type="GeneID" id="10191482"/>
<evidence type="ECO:0000313" key="2">
    <source>
        <dbReference type="Proteomes" id="UP000007805"/>
    </source>
</evidence>
<dbReference type="EMBL" id="CP000289">
    <property type="protein sequence ID" value="ADV22057.1"/>
    <property type="molecule type" value="Genomic_DNA"/>
</dbReference>
<protein>
    <submittedName>
        <fullName evidence="1">Uncharacterized protein</fullName>
    </submittedName>
</protein>
<reference key="2">
    <citation type="journal article" date="2011" name="MBio">
        <title>Genome variation in Cryptococcus gattii, an emerging pathogen of immunocompetent hosts.</title>
        <authorList>
            <person name="D'Souza C.A."/>
            <person name="Kronstad J.W."/>
            <person name="Taylor G."/>
            <person name="Warren R."/>
            <person name="Yuen M."/>
            <person name="Hu G."/>
            <person name="Jung W.H."/>
            <person name="Sham A."/>
            <person name="Kidd S.E."/>
            <person name="Tangen K."/>
            <person name="Lee N."/>
            <person name="Zeilmaker T."/>
            <person name="Sawkins J."/>
            <person name="McVicker G."/>
            <person name="Shah S."/>
            <person name="Gnerre S."/>
            <person name="Griggs A."/>
            <person name="Zeng Q."/>
            <person name="Bartlett K."/>
            <person name="Li W."/>
            <person name="Wang X."/>
            <person name="Heitman J."/>
            <person name="Stajich J.E."/>
            <person name="Fraser J.A."/>
            <person name="Meyer W."/>
            <person name="Carter D."/>
            <person name="Schein J."/>
            <person name="Krzywinski M."/>
            <person name="Kwong-Chung K.J."/>
            <person name="Varma A."/>
            <person name="Wang J."/>
            <person name="Brunham R."/>
            <person name="Fyfe M."/>
            <person name="Ouellette B.F.F."/>
            <person name="Siddiqui A."/>
            <person name="Marra M."/>
            <person name="Jones S."/>
            <person name="Holt R."/>
            <person name="Birren B.W."/>
            <person name="Galagan J.E."/>
            <person name="Cuomo C.A."/>
        </authorList>
    </citation>
    <scope>NUCLEOTIDE SEQUENCE</scope>
    <source>
        <strain>WM276</strain>
    </source>
</reference>
<accession>E6R4K0</accession>
<gene>
    <name evidence="1" type="ordered locus">CGB_D7270C</name>
</gene>
<dbReference type="HOGENOM" id="CLU_2250019_0_0_1"/>
<dbReference type="VEuPathDB" id="FungiDB:CGB_D7270C"/>
<evidence type="ECO:0000313" key="1">
    <source>
        <dbReference type="EMBL" id="ADV22057.1"/>
    </source>
</evidence>
<proteinExistence type="predicted"/>
<reference evidence="1 2" key="1">
    <citation type="journal article" date="2011" name="MBio">
        <title>Genome variation in Cryptococcus gattii, an emerging pathogen of immunocompetent hosts.</title>
        <authorList>
            <person name="D'Souza C.A."/>
            <person name="Kronstad J.W."/>
            <person name="Taylor G."/>
            <person name="Warren R."/>
            <person name="Yuen M."/>
            <person name="Hu G."/>
            <person name="Jung W.H."/>
            <person name="Sham A."/>
            <person name="Kidd S.E."/>
            <person name="Tangen K."/>
            <person name="Lee N."/>
            <person name="Zeilmaker T."/>
            <person name="Sawkins J."/>
            <person name="McVicker G."/>
            <person name="Shah S."/>
            <person name="Gnerre S."/>
            <person name="Griggs A."/>
            <person name="Zeng Q."/>
            <person name="Bartlett K."/>
            <person name="Li W."/>
            <person name="Wang X."/>
            <person name="Heitman J."/>
            <person name="Stajich J.E."/>
            <person name="Fraser J.A."/>
            <person name="Meyer W."/>
            <person name="Carter D."/>
            <person name="Schein J."/>
            <person name="Krzywinski M."/>
            <person name="Kwon-Chung K.J."/>
            <person name="Varma A."/>
            <person name="Wang J."/>
            <person name="Brunham R."/>
            <person name="Fyfe M."/>
            <person name="Ouellette B.F."/>
            <person name="Siddiqui A."/>
            <person name="Marra M."/>
            <person name="Jones S."/>
            <person name="Holt R."/>
            <person name="Birren B.W."/>
            <person name="Galagan J.E."/>
            <person name="Cuomo C.A."/>
        </authorList>
    </citation>
    <scope>NUCLEOTIDE SEQUENCE [LARGE SCALE GENOMIC DNA]</scope>
    <source>
        <strain evidence="2">WM276 / ATCC MYA-4071</strain>
    </source>
</reference>
<dbReference type="KEGG" id="cgi:CGB_D7270C"/>
<sequence length="104" mass="11280">MISSQSEQRLLAAELTPLKHLLPVPQSPSLLIWSKSQALIADKKTQTLLRSELIQGDFPPLGLCVTLVPLSRIQVLAVLLVLQGPILQPAPPLMGTLLLVERCA</sequence>
<name>E6R4K0_CRYGW</name>
<dbReference type="RefSeq" id="XP_003193844.1">
    <property type="nucleotide sequence ID" value="XM_003193796.1"/>
</dbReference>
<dbReference type="Proteomes" id="UP000007805">
    <property type="component" value="Chromosome D"/>
</dbReference>
<dbReference type="AlphaFoldDB" id="E6R4K0"/>
<keyword evidence="2" id="KW-1185">Reference proteome</keyword>